<keyword evidence="1" id="KW-0812">Transmembrane</keyword>
<keyword evidence="1" id="KW-0472">Membrane</keyword>
<dbReference type="EMBL" id="AZFT01000048">
    <property type="protein sequence ID" value="KRL84790.1"/>
    <property type="molecule type" value="Genomic_DNA"/>
</dbReference>
<keyword evidence="1" id="KW-1133">Transmembrane helix</keyword>
<dbReference type="PATRIC" id="fig|1423724.4.peg.286"/>
<feature type="transmembrane region" description="Helical" evidence="1">
    <location>
        <begin position="26"/>
        <end position="48"/>
    </location>
</feature>
<evidence type="ECO:0000313" key="3">
    <source>
        <dbReference type="Proteomes" id="UP000051324"/>
    </source>
</evidence>
<keyword evidence="3" id="KW-1185">Reference proteome</keyword>
<proteinExistence type="predicted"/>
<reference evidence="2 3" key="1">
    <citation type="journal article" date="2015" name="Genome Announc.">
        <title>Expanding the biotechnology potential of lactobacilli through comparative genomics of 213 strains and associated genera.</title>
        <authorList>
            <person name="Sun Z."/>
            <person name="Harris H.M."/>
            <person name="McCann A."/>
            <person name="Guo C."/>
            <person name="Argimon S."/>
            <person name="Zhang W."/>
            <person name="Yang X."/>
            <person name="Jeffery I.B."/>
            <person name="Cooney J.C."/>
            <person name="Kagawa T.F."/>
            <person name="Liu W."/>
            <person name="Song Y."/>
            <person name="Salvetti E."/>
            <person name="Wrobel A."/>
            <person name="Rasinkangas P."/>
            <person name="Parkhill J."/>
            <person name="Rea M.C."/>
            <person name="O'Sullivan O."/>
            <person name="Ritari J."/>
            <person name="Douillard F.P."/>
            <person name="Paul Ross R."/>
            <person name="Yang R."/>
            <person name="Briner A.E."/>
            <person name="Felis G.E."/>
            <person name="de Vos W.M."/>
            <person name="Barrangou R."/>
            <person name="Klaenhammer T.R."/>
            <person name="Caufield P.W."/>
            <person name="Cui Y."/>
            <person name="Zhang H."/>
            <person name="O'Toole P.W."/>
        </authorList>
    </citation>
    <scope>NUCLEOTIDE SEQUENCE [LARGE SCALE GENOMIC DNA]</scope>
    <source>
        <strain evidence="2 3">DSM 16634</strain>
    </source>
</reference>
<accession>A0A0R1TU35</accession>
<comment type="caution">
    <text evidence="2">The sequence shown here is derived from an EMBL/GenBank/DDBJ whole genome shotgun (WGS) entry which is preliminary data.</text>
</comment>
<protein>
    <submittedName>
        <fullName evidence="2">Uncharacterized protein</fullName>
    </submittedName>
</protein>
<gene>
    <name evidence="2" type="ORF">FC32_GL000270</name>
</gene>
<feature type="transmembrane region" description="Helical" evidence="1">
    <location>
        <begin position="68"/>
        <end position="86"/>
    </location>
</feature>
<dbReference type="STRING" id="1423724.FC32_GL000270"/>
<name>A0A0R1TU35_9LACO</name>
<evidence type="ECO:0000256" key="1">
    <source>
        <dbReference type="SAM" id="Phobius"/>
    </source>
</evidence>
<sequence length="135" mass="15457">MFALPFCFYKLWQKNQSQLSKDDLKWYSIVIGFSLVVIGIIDIFYVFYDVIPNSSESNKLEATANLTTALVTAISVLCAGIGYFYTKRQDKIQEIHAEGEWCRRLFDLEGQGEYKISDLMQLASLIDIVSKKAKH</sequence>
<organism evidence="2 3">
    <name type="scientific">Ligilactobacillus apodemi DSM 16634 = JCM 16172</name>
    <dbReference type="NCBI Taxonomy" id="1423724"/>
    <lineage>
        <taxon>Bacteria</taxon>
        <taxon>Bacillati</taxon>
        <taxon>Bacillota</taxon>
        <taxon>Bacilli</taxon>
        <taxon>Lactobacillales</taxon>
        <taxon>Lactobacillaceae</taxon>
        <taxon>Ligilactobacillus</taxon>
    </lineage>
</organism>
<dbReference type="Proteomes" id="UP000051324">
    <property type="component" value="Unassembled WGS sequence"/>
</dbReference>
<evidence type="ECO:0000313" key="2">
    <source>
        <dbReference type="EMBL" id="KRL84790.1"/>
    </source>
</evidence>
<dbReference type="AlphaFoldDB" id="A0A0R1TU35"/>
<dbReference type="eggNOG" id="ENOG5030BGU">
    <property type="taxonomic scope" value="Bacteria"/>
</dbReference>